<feature type="chain" id="PRO_5001852690" evidence="2">
    <location>
        <begin position="22"/>
        <end position="432"/>
    </location>
</feature>
<gene>
    <name evidence="3" type="ORF">THII_1167</name>
</gene>
<evidence type="ECO:0000313" key="4">
    <source>
        <dbReference type="Proteomes" id="UP000031623"/>
    </source>
</evidence>
<dbReference type="HOGENOM" id="CLU_040513_0_0_6"/>
<evidence type="ECO:0000256" key="1">
    <source>
        <dbReference type="ARBA" id="ARBA00022729"/>
    </source>
</evidence>
<sequence length="432" mass="47062">MKRITQYFVPLLLAIASSISAEQLTVMTSYPQEVVSRFEETFEHRHPEIQLQILWRMPHDALPYLLKPQQGGVDVYWAPSLGNFLALKAAGALGPLGINRNGLPERIGDTLLVDPQGTFLASETAGYGLFINPDKLAKLGVAEPKVWADLTDPHLKGEVVLPVPSGVGYAPVLVDQLLQAEGWEAGWKTWRAIAANSRLITNRGNFVTEEVSSGRATVGLTMDFFAASSVASGAKGKFLYPARTAFNPGQIAITASTPRRLVAETFVTFILSEEGQILLFHPAIRKLPVRSSVYTQAPPGYVNPFTLHVDTRYDPVRGLARRSLNSALFDAAITRHHGTLIEVWALLHQAEVAATPKAQETLGRARAALTALPLSEPAPDAPLALACEQRTEDIKAEAQCAAAEREWDTFFEAHYAEAKALAAEVLRRGGRS</sequence>
<dbReference type="Pfam" id="PF13343">
    <property type="entry name" value="SBP_bac_6"/>
    <property type="match status" value="1"/>
</dbReference>
<feature type="signal peptide" evidence="2">
    <location>
        <begin position="1"/>
        <end position="21"/>
    </location>
</feature>
<dbReference type="Proteomes" id="UP000031623">
    <property type="component" value="Chromosome"/>
</dbReference>
<keyword evidence="4" id="KW-1185">Reference proteome</keyword>
<dbReference type="AlphaFoldDB" id="A0A090AES1"/>
<protein>
    <submittedName>
        <fullName evidence="3">Regulatory lipoprotein</fullName>
    </submittedName>
</protein>
<evidence type="ECO:0000256" key="2">
    <source>
        <dbReference type="SAM" id="SignalP"/>
    </source>
</evidence>
<keyword evidence="3" id="KW-0449">Lipoprotein</keyword>
<evidence type="ECO:0000313" key="3">
    <source>
        <dbReference type="EMBL" id="BAP55464.1"/>
    </source>
</evidence>
<dbReference type="PANTHER" id="PTHR30006">
    <property type="entry name" value="THIAMINE-BINDING PERIPLASMIC PROTEIN-RELATED"/>
    <property type="match status" value="1"/>
</dbReference>
<dbReference type="SUPFAM" id="SSF53850">
    <property type="entry name" value="Periplasmic binding protein-like II"/>
    <property type="match status" value="1"/>
</dbReference>
<keyword evidence="1 2" id="KW-0732">Signal</keyword>
<name>A0A090AES1_9GAMM</name>
<dbReference type="Gene3D" id="3.40.190.10">
    <property type="entry name" value="Periplasmic binding protein-like II"/>
    <property type="match status" value="2"/>
</dbReference>
<proteinExistence type="predicted"/>
<dbReference type="KEGG" id="tig:THII_1167"/>
<dbReference type="EMBL" id="AP014633">
    <property type="protein sequence ID" value="BAP55464.1"/>
    <property type="molecule type" value="Genomic_DNA"/>
</dbReference>
<dbReference type="PANTHER" id="PTHR30006:SF24">
    <property type="entry name" value="SLL0237 PROTEIN"/>
    <property type="match status" value="1"/>
</dbReference>
<dbReference type="STRING" id="40754.THII_1167"/>
<reference evidence="3 4" key="1">
    <citation type="journal article" date="2014" name="ISME J.">
        <title>Ecophysiology of Thioploca ingrica as revealed by the complete genome sequence supplemented with proteomic evidence.</title>
        <authorList>
            <person name="Kojima H."/>
            <person name="Ogura Y."/>
            <person name="Yamamoto N."/>
            <person name="Togashi T."/>
            <person name="Mori H."/>
            <person name="Watanabe T."/>
            <person name="Nemoto F."/>
            <person name="Kurokawa K."/>
            <person name="Hayashi T."/>
            <person name="Fukui M."/>
        </authorList>
    </citation>
    <scope>NUCLEOTIDE SEQUENCE [LARGE SCALE GENOMIC DNA]</scope>
</reference>
<dbReference type="OrthoDB" id="305758at2"/>
<organism evidence="3 4">
    <name type="scientific">Thioploca ingrica</name>
    <dbReference type="NCBI Taxonomy" id="40754"/>
    <lineage>
        <taxon>Bacteria</taxon>
        <taxon>Pseudomonadati</taxon>
        <taxon>Pseudomonadota</taxon>
        <taxon>Gammaproteobacteria</taxon>
        <taxon>Thiotrichales</taxon>
        <taxon>Thiotrichaceae</taxon>
        <taxon>Thioploca</taxon>
    </lineage>
</organism>
<accession>A0A090AES1</accession>